<evidence type="ECO:0000313" key="11">
    <source>
        <dbReference type="Proteomes" id="UP000574390"/>
    </source>
</evidence>
<feature type="region of interest" description="Disordered" evidence="8">
    <location>
        <begin position="113"/>
        <end position="156"/>
    </location>
</feature>
<dbReference type="Pfam" id="PF01529">
    <property type="entry name" value="DHHC"/>
    <property type="match status" value="1"/>
</dbReference>
<feature type="non-terminal residue" evidence="10">
    <location>
        <position position="1"/>
    </location>
</feature>
<gene>
    <name evidence="10" type="primary">ZDHHC15_21</name>
    <name evidence="10" type="ORF">FOZ62_031673</name>
</gene>
<feature type="domain" description="Palmitoyltransferase DHHC" evidence="9">
    <location>
        <begin position="161"/>
        <end position="306"/>
    </location>
</feature>
<protein>
    <recommendedName>
        <fullName evidence="7">Palmitoyltransferase</fullName>
        <ecNumber evidence="7">2.3.1.225</ecNumber>
    </recommendedName>
</protein>
<accession>A0A7J6NTT9</accession>
<evidence type="ECO:0000256" key="3">
    <source>
        <dbReference type="ARBA" id="ARBA00022692"/>
    </source>
</evidence>
<keyword evidence="6 7" id="KW-0012">Acyltransferase</keyword>
<keyword evidence="3 7" id="KW-0812">Transmembrane</keyword>
<evidence type="ECO:0000256" key="1">
    <source>
        <dbReference type="ARBA" id="ARBA00004141"/>
    </source>
</evidence>
<organism evidence="10 11">
    <name type="scientific">Perkinsus olseni</name>
    <name type="common">Perkinsus atlanticus</name>
    <dbReference type="NCBI Taxonomy" id="32597"/>
    <lineage>
        <taxon>Eukaryota</taxon>
        <taxon>Sar</taxon>
        <taxon>Alveolata</taxon>
        <taxon>Perkinsozoa</taxon>
        <taxon>Perkinsea</taxon>
        <taxon>Perkinsida</taxon>
        <taxon>Perkinsidae</taxon>
        <taxon>Perkinsus</taxon>
    </lineage>
</organism>
<dbReference type="InterPro" id="IPR039859">
    <property type="entry name" value="PFA4/ZDH16/20/ERF2-like"/>
</dbReference>
<keyword evidence="5 7" id="KW-0472">Membrane</keyword>
<feature type="transmembrane region" description="Helical" evidence="7">
    <location>
        <begin position="208"/>
        <end position="228"/>
    </location>
</feature>
<dbReference type="EC" id="2.3.1.225" evidence="7"/>
<evidence type="ECO:0000313" key="10">
    <source>
        <dbReference type="EMBL" id="KAF4687218.1"/>
    </source>
</evidence>
<dbReference type="GO" id="GO:0016020">
    <property type="term" value="C:membrane"/>
    <property type="evidence" value="ECO:0007669"/>
    <property type="project" value="UniProtKB-SubCell"/>
</dbReference>
<reference evidence="10 11" key="1">
    <citation type="submission" date="2020-04" db="EMBL/GenBank/DDBJ databases">
        <title>Perkinsus olseni comparative genomics.</title>
        <authorList>
            <person name="Bogema D.R."/>
        </authorList>
    </citation>
    <scope>NUCLEOTIDE SEQUENCE [LARGE SCALE GENOMIC DNA]</scope>
    <source>
        <strain evidence="10">ATCC PRA-205</strain>
    </source>
</reference>
<comment type="similarity">
    <text evidence="7">Belongs to the DHHC palmitoyltransferase family.</text>
</comment>
<comment type="subcellular location">
    <subcellularLocation>
        <location evidence="1">Membrane</location>
        <topology evidence="1">Multi-pass membrane protein</topology>
    </subcellularLocation>
</comment>
<feature type="compositionally biased region" description="Polar residues" evidence="8">
    <location>
        <begin position="116"/>
        <end position="154"/>
    </location>
</feature>
<evidence type="ECO:0000256" key="8">
    <source>
        <dbReference type="SAM" id="MobiDB-lite"/>
    </source>
</evidence>
<keyword evidence="2 7" id="KW-0808">Transferase</keyword>
<dbReference type="EMBL" id="JABANM010036803">
    <property type="protein sequence ID" value="KAF4687218.1"/>
    <property type="molecule type" value="Genomic_DNA"/>
</dbReference>
<evidence type="ECO:0000259" key="9">
    <source>
        <dbReference type="Pfam" id="PF01529"/>
    </source>
</evidence>
<feature type="transmembrane region" description="Helical" evidence="7">
    <location>
        <begin position="265"/>
        <end position="288"/>
    </location>
</feature>
<comment type="domain">
    <text evidence="7">The DHHC domain is required for palmitoyltransferase activity.</text>
</comment>
<evidence type="ECO:0000256" key="7">
    <source>
        <dbReference type="RuleBase" id="RU079119"/>
    </source>
</evidence>
<name>A0A7J6NTT9_PEROL</name>
<evidence type="ECO:0000256" key="5">
    <source>
        <dbReference type="ARBA" id="ARBA00023136"/>
    </source>
</evidence>
<evidence type="ECO:0000256" key="6">
    <source>
        <dbReference type="ARBA" id="ARBA00023315"/>
    </source>
</evidence>
<dbReference type="PROSITE" id="PS50216">
    <property type="entry name" value="DHHC"/>
    <property type="match status" value="1"/>
</dbReference>
<dbReference type="AlphaFoldDB" id="A0A7J6NTT9"/>
<proteinExistence type="inferred from homology"/>
<feature type="transmembrane region" description="Helical" evidence="7">
    <location>
        <begin position="12"/>
        <end position="36"/>
    </location>
</feature>
<keyword evidence="4 7" id="KW-1133">Transmembrane helix</keyword>
<dbReference type="PANTHER" id="PTHR12246">
    <property type="entry name" value="PALMITOYLTRANSFERASE ZDHHC16"/>
    <property type="match status" value="1"/>
</dbReference>
<dbReference type="InterPro" id="IPR001594">
    <property type="entry name" value="Palmitoyltrfase_DHHC"/>
</dbReference>
<comment type="caution">
    <text evidence="10">The sequence shown here is derived from an EMBL/GenBank/DDBJ whole genome shotgun (WGS) entry which is preliminary data.</text>
</comment>
<dbReference type="GO" id="GO:0019706">
    <property type="term" value="F:protein-cysteine S-palmitoyltransferase activity"/>
    <property type="evidence" value="ECO:0007669"/>
    <property type="project" value="UniProtKB-EC"/>
</dbReference>
<evidence type="ECO:0000256" key="4">
    <source>
        <dbReference type="ARBA" id="ARBA00022989"/>
    </source>
</evidence>
<sequence length="354" mass="39043">VCSSVSSVPMWFVVDCCGITCVTIADLLLLSAYYTIGYRILWTWMHTDGRGYGPSVAFALFNLFFVLSVWSHFACMLTDPGSVPLNKSLDEEDLEAGRSSGGIEMASRAIEHRPAVTSSSAPAGMGSTPQMLSSVNDSGQQSRETQPRQPTSVVSGGAVPQRRYCKRCKIPKPARAHHCSTCRRCVLKMDHHCPWVNNCVGMCNQKHFMLFLTYVCMLCGLSVLTIAARLHHCHNREHFVVPFGRIGLPDPAENKTDVCNIDGPLIGFGILTFFFGLVFGLFTIIMLCDQTSAIIHNQTGVEQLQNVRGPTQSWRENIREVFNEGTAATRIPTFIAMLLPLPTNRSRAPAKGLE</sequence>
<feature type="transmembrane region" description="Helical" evidence="7">
    <location>
        <begin position="56"/>
        <end position="77"/>
    </location>
</feature>
<dbReference type="Proteomes" id="UP000574390">
    <property type="component" value="Unassembled WGS sequence"/>
</dbReference>
<comment type="catalytic activity">
    <reaction evidence="7">
        <text>L-cysteinyl-[protein] + hexadecanoyl-CoA = S-hexadecanoyl-L-cysteinyl-[protein] + CoA</text>
        <dbReference type="Rhea" id="RHEA:36683"/>
        <dbReference type="Rhea" id="RHEA-COMP:10131"/>
        <dbReference type="Rhea" id="RHEA-COMP:11032"/>
        <dbReference type="ChEBI" id="CHEBI:29950"/>
        <dbReference type="ChEBI" id="CHEBI:57287"/>
        <dbReference type="ChEBI" id="CHEBI:57379"/>
        <dbReference type="ChEBI" id="CHEBI:74151"/>
        <dbReference type="EC" id="2.3.1.225"/>
    </reaction>
</comment>
<evidence type="ECO:0000256" key="2">
    <source>
        <dbReference type="ARBA" id="ARBA00022679"/>
    </source>
</evidence>